<keyword evidence="3" id="KW-1185">Reference proteome</keyword>
<dbReference type="AlphaFoldDB" id="A0AA40KDN4"/>
<feature type="region of interest" description="Disordered" evidence="1">
    <location>
        <begin position="144"/>
        <end position="186"/>
    </location>
</feature>
<accession>A0AA40KDN4</accession>
<reference evidence="2" key="1">
    <citation type="submission" date="2023-06" db="EMBL/GenBank/DDBJ databases">
        <title>Genome-scale phylogeny and comparative genomics of the fungal order Sordariales.</title>
        <authorList>
            <consortium name="Lawrence Berkeley National Laboratory"/>
            <person name="Hensen N."/>
            <person name="Bonometti L."/>
            <person name="Westerberg I."/>
            <person name="Brannstrom I.O."/>
            <person name="Guillou S."/>
            <person name="Cros-Aarteil S."/>
            <person name="Calhoun S."/>
            <person name="Haridas S."/>
            <person name="Kuo A."/>
            <person name="Mondo S."/>
            <person name="Pangilinan J."/>
            <person name="Riley R."/>
            <person name="LaButti K."/>
            <person name="Andreopoulos B."/>
            <person name="Lipzen A."/>
            <person name="Chen C."/>
            <person name="Yanf M."/>
            <person name="Daum C."/>
            <person name="Ng V."/>
            <person name="Clum A."/>
            <person name="Steindorff A."/>
            <person name="Ohm R."/>
            <person name="Martin F."/>
            <person name="Silar P."/>
            <person name="Natvig D."/>
            <person name="Lalanne C."/>
            <person name="Gautier V."/>
            <person name="Ament-velasquez S.L."/>
            <person name="Kruys A."/>
            <person name="Hutchinson M.I."/>
            <person name="Powell A.J."/>
            <person name="Barry K."/>
            <person name="Miller A.N."/>
            <person name="Grigoriev I.V."/>
            <person name="Debuchy R."/>
            <person name="Gladieux P."/>
            <person name="Thoren M.H."/>
            <person name="Johannesson H."/>
        </authorList>
    </citation>
    <scope>NUCLEOTIDE SEQUENCE</scope>
    <source>
        <strain evidence="2">SMH3187-1</strain>
    </source>
</reference>
<protein>
    <submittedName>
        <fullName evidence="2">Uncharacterized protein</fullName>
    </submittedName>
</protein>
<evidence type="ECO:0000313" key="2">
    <source>
        <dbReference type="EMBL" id="KAK0755026.1"/>
    </source>
</evidence>
<name>A0AA40KDN4_9PEZI</name>
<evidence type="ECO:0000256" key="1">
    <source>
        <dbReference type="SAM" id="MobiDB-lite"/>
    </source>
</evidence>
<organism evidence="2 3">
    <name type="scientific">Schizothecium vesticola</name>
    <dbReference type="NCBI Taxonomy" id="314040"/>
    <lineage>
        <taxon>Eukaryota</taxon>
        <taxon>Fungi</taxon>
        <taxon>Dikarya</taxon>
        <taxon>Ascomycota</taxon>
        <taxon>Pezizomycotina</taxon>
        <taxon>Sordariomycetes</taxon>
        <taxon>Sordariomycetidae</taxon>
        <taxon>Sordariales</taxon>
        <taxon>Schizotheciaceae</taxon>
        <taxon>Schizothecium</taxon>
    </lineage>
</organism>
<sequence length="186" mass="20414">MTSLDKLEAAASFRFAIDGRCLHPHPPISETLAHWTHIGGVVVQAVHGDGLLPLPTPPRLVSLHSISLRAATRPTWDPPTWIVPPPLPQTQHSLRALHFLPSPSQHLSFHLLPLACLECECRRGWCLFLYIKRQFPPISHLPSSPPLTRRWTGRDAPGGQSLPEDANCASQPAMGCAGTDRTSTML</sequence>
<dbReference type="Proteomes" id="UP001172155">
    <property type="component" value="Unassembled WGS sequence"/>
</dbReference>
<evidence type="ECO:0000313" key="3">
    <source>
        <dbReference type="Proteomes" id="UP001172155"/>
    </source>
</evidence>
<proteinExistence type="predicted"/>
<gene>
    <name evidence="2" type="ORF">B0T18DRAFT_51313</name>
</gene>
<comment type="caution">
    <text evidence="2">The sequence shown here is derived from an EMBL/GenBank/DDBJ whole genome shotgun (WGS) entry which is preliminary data.</text>
</comment>
<dbReference type="EMBL" id="JAUKUD010000001">
    <property type="protein sequence ID" value="KAK0755026.1"/>
    <property type="molecule type" value="Genomic_DNA"/>
</dbReference>